<feature type="region of interest" description="Disordered" evidence="17">
    <location>
        <begin position="61"/>
        <end position="88"/>
    </location>
</feature>
<dbReference type="GO" id="GO:0043138">
    <property type="term" value="F:3'-5' DNA helicase activity"/>
    <property type="evidence" value="ECO:0007669"/>
    <property type="project" value="TreeGrafter"/>
</dbReference>
<evidence type="ECO:0000256" key="17">
    <source>
        <dbReference type="SAM" id="MobiDB-lite"/>
    </source>
</evidence>
<evidence type="ECO:0000256" key="15">
    <source>
        <dbReference type="ARBA" id="ARBA00023306"/>
    </source>
</evidence>
<dbReference type="Gene3D" id="3.30.1640.10">
    <property type="entry name" value="mini-chromosome maintenance (MCM) complex, chain A, domain 1"/>
    <property type="match status" value="1"/>
</dbReference>
<evidence type="ECO:0000313" key="19">
    <source>
        <dbReference type="EMBL" id="CAF0987044.1"/>
    </source>
</evidence>
<feature type="compositionally biased region" description="Basic and acidic residues" evidence="17">
    <location>
        <begin position="74"/>
        <end position="88"/>
    </location>
</feature>
<dbReference type="GO" id="GO:0005524">
    <property type="term" value="F:ATP binding"/>
    <property type="evidence" value="ECO:0007669"/>
    <property type="project" value="UniProtKB-KW"/>
</dbReference>
<keyword evidence="5" id="KW-0235">DNA replication</keyword>
<dbReference type="PANTHER" id="PTHR11630:SF44">
    <property type="entry name" value="DNA REPLICATION LICENSING FACTOR MCM2"/>
    <property type="match status" value="1"/>
</dbReference>
<dbReference type="InterPro" id="IPR033762">
    <property type="entry name" value="MCM_OB"/>
</dbReference>
<dbReference type="PRINTS" id="PR01657">
    <property type="entry name" value="MCMFAMILY"/>
</dbReference>
<dbReference type="EMBL" id="CAJNOL010000291">
    <property type="protein sequence ID" value="CAF0987044.1"/>
    <property type="molecule type" value="Genomic_DNA"/>
</dbReference>
<keyword evidence="11" id="KW-0862">Zinc</keyword>
<dbReference type="GO" id="GO:0000727">
    <property type="term" value="P:double-strand break repair via break-induced replication"/>
    <property type="evidence" value="ECO:0007669"/>
    <property type="project" value="TreeGrafter"/>
</dbReference>
<dbReference type="InterPro" id="IPR027925">
    <property type="entry name" value="MCM_N"/>
</dbReference>
<evidence type="ECO:0000256" key="13">
    <source>
        <dbReference type="ARBA" id="ARBA00023125"/>
    </source>
</evidence>
<keyword evidence="13" id="KW-0238">DNA-binding</keyword>
<dbReference type="Proteomes" id="UP000663870">
    <property type="component" value="Unassembled WGS sequence"/>
</dbReference>
<keyword evidence="20" id="KW-1185">Reference proteome</keyword>
<feature type="region of interest" description="Disordered" evidence="17">
    <location>
        <begin position="29"/>
        <end position="48"/>
    </location>
</feature>
<keyword evidence="9" id="KW-0378">Hydrolase</keyword>
<dbReference type="PROSITE" id="PS00847">
    <property type="entry name" value="MCM_1"/>
    <property type="match status" value="1"/>
</dbReference>
<keyword evidence="7" id="KW-0547">Nucleotide-binding</keyword>
<dbReference type="SUPFAM" id="SSF50249">
    <property type="entry name" value="Nucleic acid-binding proteins"/>
    <property type="match status" value="1"/>
</dbReference>
<evidence type="ECO:0000256" key="3">
    <source>
        <dbReference type="ARBA" id="ARBA00012551"/>
    </source>
</evidence>
<keyword evidence="6" id="KW-0479">Metal-binding</keyword>
<dbReference type="InterPro" id="IPR059098">
    <property type="entry name" value="WHD_MCM2"/>
</dbReference>
<evidence type="ECO:0000256" key="16">
    <source>
        <dbReference type="ARBA" id="ARBA00074927"/>
    </source>
</evidence>
<dbReference type="Pfam" id="PF12619">
    <property type="entry name" value="MCM2_N"/>
    <property type="match status" value="1"/>
</dbReference>
<keyword evidence="15" id="KW-0131">Cell cycle</keyword>
<dbReference type="Pfam" id="PF23669">
    <property type="entry name" value="WHD_MCM2"/>
    <property type="match status" value="1"/>
</dbReference>
<dbReference type="Pfam" id="PF00493">
    <property type="entry name" value="MCM"/>
    <property type="match status" value="1"/>
</dbReference>
<sequence length="880" mass="100697">MTRKVEFLYNLHLFLEQQLSGEENEILGDDRSDLISEESGEDLFGDNFERDYEAIDELDRYEAGGIDDDEENDRELTVEQRQRAEREIKRRERERRRRLGQELNDESDLEEEDSSLIGLARKGKRSKIHDDEIGMDDESDAYIKNLGDTQGHKIADWVQMPGPHNEVIRHLKKFLRTFKITTTTVGGTNKPIYREALRRLVQEQKQSIIIDFEHLMSVDEILAFFLLGAPEQTLKIFHEALTELCFELYPNHRSIEKELFVRVSNCLQNDNIRDLRVEHLNKLIGISGVVTTSTGVLPQLSIIKFNCQKCGFILGPFTQNQENEIKPGSCPECQSNGPFELNMEETIYRNYQRVSIQESPGTVPPGRIPRSKEILLLGDLCDMCRPGDELEVLGVYRNTYNISLNIQNNLPVFATIVEANYISTREDKISFETLTDEDIQEIQRLSKDPKIAQRIYASIAPSIYGHEMVKKSIAFAMFGGESKNPGGKHQVRGDINILLCGDPSTAKSQFLKYIEKTAHRAVFTTGRGASAVGLTAYVQRNAVTREWTLEAGALVLADRGVCLIDEFDKMSDQDRTSIHEAMEQQSISISKAGIVTTLQARCSVIAAANPVGGRYDPALTFMNNVDLSEPILTRFDILCTVRDIADPVQDELMARFVTESHMRHHPLADENDAEQNHVVPNIFNVEPMPQEIFKKYIIYAKRRIHPRMTSIDQEKVAQLYAKLRRESLVTGSVPVTVRQVESIVRIAEAHARMHLRDFVNDDDINVAIQVVLQSFIDAQKYGIMRTMKKVFQRYLTYKKDNNEFLLFLLKQLFQENLAFQRNRYGADRVASAGAAIKISEEDLKSRARQYSVLDLKQFYESPLFRSHGFKYEDKFITQVL</sequence>
<dbReference type="Pfam" id="PF17207">
    <property type="entry name" value="MCM_OB"/>
    <property type="match status" value="1"/>
</dbReference>
<feature type="compositionally biased region" description="Acidic residues" evidence="17">
    <location>
        <begin position="35"/>
        <end position="44"/>
    </location>
</feature>
<evidence type="ECO:0000256" key="6">
    <source>
        <dbReference type="ARBA" id="ARBA00022723"/>
    </source>
</evidence>
<dbReference type="InterPro" id="IPR008045">
    <property type="entry name" value="MCM2"/>
</dbReference>
<dbReference type="InterPro" id="IPR041562">
    <property type="entry name" value="MCM_lid"/>
</dbReference>
<dbReference type="GO" id="GO:0016787">
    <property type="term" value="F:hydrolase activity"/>
    <property type="evidence" value="ECO:0007669"/>
    <property type="project" value="UniProtKB-KW"/>
</dbReference>
<evidence type="ECO:0000256" key="14">
    <source>
        <dbReference type="ARBA" id="ARBA00023242"/>
    </source>
</evidence>
<dbReference type="Pfam" id="PF14551">
    <property type="entry name" value="MCM_N"/>
    <property type="match status" value="1"/>
</dbReference>
<evidence type="ECO:0000259" key="18">
    <source>
        <dbReference type="PROSITE" id="PS50051"/>
    </source>
</evidence>
<dbReference type="Gene3D" id="3.40.50.300">
    <property type="entry name" value="P-loop containing nucleotide triphosphate hydrolases"/>
    <property type="match status" value="1"/>
</dbReference>
<evidence type="ECO:0000256" key="2">
    <source>
        <dbReference type="ARBA" id="ARBA00008010"/>
    </source>
</evidence>
<dbReference type="GO" id="GO:0017116">
    <property type="term" value="F:single-stranded DNA helicase activity"/>
    <property type="evidence" value="ECO:0007669"/>
    <property type="project" value="TreeGrafter"/>
</dbReference>
<dbReference type="InterPro" id="IPR027417">
    <property type="entry name" value="P-loop_NTPase"/>
</dbReference>
<dbReference type="SMART" id="SM00350">
    <property type="entry name" value="MCM"/>
    <property type="match status" value="1"/>
</dbReference>
<dbReference type="FunFam" id="3.40.50.300:FF:000138">
    <property type="entry name" value="DNA helicase"/>
    <property type="match status" value="1"/>
</dbReference>
<keyword evidence="12" id="KW-0067">ATP-binding</keyword>
<reference evidence="19" key="1">
    <citation type="submission" date="2021-02" db="EMBL/GenBank/DDBJ databases">
        <authorList>
            <person name="Nowell W R."/>
        </authorList>
    </citation>
    <scope>NUCLEOTIDE SEQUENCE</scope>
</reference>
<dbReference type="PROSITE" id="PS50051">
    <property type="entry name" value="MCM_2"/>
    <property type="match status" value="1"/>
</dbReference>
<evidence type="ECO:0000256" key="7">
    <source>
        <dbReference type="ARBA" id="ARBA00022741"/>
    </source>
</evidence>
<dbReference type="SUPFAM" id="SSF52540">
    <property type="entry name" value="P-loop containing nucleoside triphosphate hydrolases"/>
    <property type="match status" value="1"/>
</dbReference>
<dbReference type="GO" id="GO:1902975">
    <property type="term" value="P:mitotic DNA replication initiation"/>
    <property type="evidence" value="ECO:0007669"/>
    <property type="project" value="TreeGrafter"/>
</dbReference>
<dbReference type="InterPro" id="IPR018525">
    <property type="entry name" value="MCM_CS"/>
</dbReference>
<dbReference type="AlphaFoldDB" id="A0A814FML6"/>
<comment type="similarity">
    <text evidence="2">Belongs to the MCM family.</text>
</comment>
<name>A0A814FML6_9BILA</name>
<evidence type="ECO:0000256" key="12">
    <source>
        <dbReference type="ARBA" id="ARBA00022840"/>
    </source>
</evidence>
<dbReference type="GO" id="GO:0042555">
    <property type="term" value="C:MCM complex"/>
    <property type="evidence" value="ECO:0007669"/>
    <property type="project" value="InterPro"/>
</dbReference>
<dbReference type="Gene3D" id="2.40.50.140">
    <property type="entry name" value="Nucleic acid-binding proteins"/>
    <property type="match status" value="1"/>
</dbReference>
<gene>
    <name evidence="19" type="ORF">JXQ802_LOCUS13479</name>
</gene>
<keyword evidence="10" id="KW-0347">Helicase</keyword>
<dbReference type="Gene3D" id="2.20.28.10">
    <property type="match status" value="1"/>
</dbReference>
<evidence type="ECO:0000256" key="5">
    <source>
        <dbReference type="ARBA" id="ARBA00022705"/>
    </source>
</evidence>
<organism evidence="19 20">
    <name type="scientific">Rotaria sordida</name>
    <dbReference type="NCBI Taxonomy" id="392033"/>
    <lineage>
        <taxon>Eukaryota</taxon>
        <taxon>Metazoa</taxon>
        <taxon>Spiralia</taxon>
        <taxon>Gnathifera</taxon>
        <taxon>Rotifera</taxon>
        <taxon>Eurotatoria</taxon>
        <taxon>Bdelloidea</taxon>
        <taxon>Philodinida</taxon>
        <taxon>Philodinidae</taxon>
        <taxon>Rotaria</taxon>
    </lineage>
</organism>
<dbReference type="FunFam" id="2.20.28.10:FF:000002">
    <property type="entry name" value="DNA helicase"/>
    <property type="match status" value="1"/>
</dbReference>
<evidence type="ECO:0000256" key="8">
    <source>
        <dbReference type="ARBA" id="ARBA00022771"/>
    </source>
</evidence>
<dbReference type="CDD" id="cd17753">
    <property type="entry name" value="MCM2"/>
    <property type="match status" value="1"/>
</dbReference>
<evidence type="ECO:0000313" key="20">
    <source>
        <dbReference type="Proteomes" id="UP000663870"/>
    </source>
</evidence>
<comment type="caution">
    <text evidence="19">The sequence shown here is derived from an EMBL/GenBank/DDBJ whole genome shotgun (WGS) entry which is preliminary data.</text>
</comment>
<dbReference type="GO" id="GO:0005634">
    <property type="term" value="C:nucleus"/>
    <property type="evidence" value="ECO:0007669"/>
    <property type="project" value="UniProtKB-SubCell"/>
</dbReference>
<accession>A0A814FML6</accession>
<evidence type="ECO:0000256" key="9">
    <source>
        <dbReference type="ARBA" id="ARBA00022801"/>
    </source>
</evidence>
<dbReference type="Pfam" id="PF17855">
    <property type="entry name" value="MCM_lid"/>
    <property type="match status" value="1"/>
</dbReference>
<feature type="domain" description="MCM C-terminal AAA(+) ATPase" evidence="18">
    <location>
        <begin position="451"/>
        <end position="657"/>
    </location>
</feature>
<evidence type="ECO:0000256" key="10">
    <source>
        <dbReference type="ARBA" id="ARBA00022806"/>
    </source>
</evidence>
<dbReference type="InterPro" id="IPR031327">
    <property type="entry name" value="MCM"/>
</dbReference>
<dbReference type="PANTHER" id="PTHR11630">
    <property type="entry name" value="DNA REPLICATION LICENSING FACTOR MCM FAMILY MEMBER"/>
    <property type="match status" value="1"/>
</dbReference>
<evidence type="ECO:0000256" key="1">
    <source>
        <dbReference type="ARBA" id="ARBA00004123"/>
    </source>
</evidence>
<evidence type="ECO:0000256" key="11">
    <source>
        <dbReference type="ARBA" id="ARBA00022833"/>
    </source>
</evidence>
<dbReference type="EC" id="3.6.4.12" evidence="3"/>
<proteinExistence type="inferred from homology"/>
<dbReference type="PRINTS" id="PR01658">
    <property type="entry name" value="MCMPROTEIN2"/>
</dbReference>
<dbReference type="GO" id="GO:0003697">
    <property type="term" value="F:single-stranded DNA binding"/>
    <property type="evidence" value="ECO:0007669"/>
    <property type="project" value="TreeGrafter"/>
</dbReference>
<keyword evidence="14" id="KW-0539">Nucleus</keyword>
<keyword evidence="8" id="KW-0863">Zinc-finger</keyword>
<protein>
    <recommendedName>
        <fullName evidence="4">DNA replication licensing factor MCM2</fullName>
        <ecNumber evidence="3">3.6.4.12</ecNumber>
    </recommendedName>
    <alternativeName>
        <fullName evidence="16">DNA replication licensing factor mcm2</fullName>
    </alternativeName>
</protein>
<dbReference type="InterPro" id="IPR012340">
    <property type="entry name" value="NA-bd_OB-fold"/>
</dbReference>
<evidence type="ECO:0000256" key="4">
    <source>
        <dbReference type="ARBA" id="ARBA00018925"/>
    </source>
</evidence>
<dbReference type="GO" id="GO:0008270">
    <property type="term" value="F:zinc ion binding"/>
    <property type="evidence" value="ECO:0007669"/>
    <property type="project" value="UniProtKB-KW"/>
</dbReference>
<dbReference type="InterPro" id="IPR001208">
    <property type="entry name" value="MCM_dom"/>
</dbReference>
<comment type="subcellular location">
    <subcellularLocation>
        <location evidence="1">Nucleus</location>
    </subcellularLocation>
</comment>